<evidence type="ECO:0000313" key="2">
    <source>
        <dbReference type="Proteomes" id="UP000799764"/>
    </source>
</evidence>
<sequence length="158" mass="17579">MPKGIIWVSSRLSYPPRDQTRAGIPALTPERFCDWYENTHIQEVTALGGVPGAVRWEAVHPQPTSHAWSAAAPWLTVYEMPDVAYRNTPEFKGLDGQSPPKDALLHEIFEQARFDTRFYEELPSPSNSSPSSALEEQAKHLLSWATDAPDAASSFADI</sequence>
<dbReference type="EMBL" id="MU001510">
    <property type="protein sequence ID" value="KAF2439030.1"/>
    <property type="molecule type" value="Genomic_DNA"/>
</dbReference>
<feature type="non-terminal residue" evidence="1">
    <location>
        <position position="158"/>
    </location>
</feature>
<evidence type="ECO:0000313" key="1">
    <source>
        <dbReference type="EMBL" id="KAF2439030.1"/>
    </source>
</evidence>
<evidence type="ECO:0008006" key="3">
    <source>
        <dbReference type="Google" id="ProtNLM"/>
    </source>
</evidence>
<dbReference type="OrthoDB" id="2851338at2759"/>
<proteinExistence type="predicted"/>
<name>A0A9P4P606_9PLEO</name>
<comment type="caution">
    <text evidence="1">The sequence shown here is derived from an EMBL/GenBank/DDBJ whole genome shotgun (WGS) entry which is preliminary data.</text>
</comment>
<reference evidence="1" key="1">
    <citation type="journal article" date="2020" name="Stud. Mycol.">
        <title>101 Dothideomycetes genomes: a test case for predicting lifestyles and emergence of pathogens.</title>
        <authorList>
            <person name="Haridas S."/>
            <person name="Albert R."/>
            <person name="Binder M."/>
            <person name="Bloem J."/>
            <person name="Labutti K."/>
            <person name="Salamov A."/>
            <person name="Andreopoulos B."/>
            <person name="Baker S."/>
            <person name="Barry K."/>
            <person name="Bills G."/>
            <person name="Bluhm B."/>
            <person name="Cannon C."/>
            <person name="Castanera R."/>
            <person name="Culley D."/>
            <person name="Daum C."/>
            <person name="Ezra D."/>
            <person name="Gonzalez J."/>
            <person name="Henrissat B."/>
            <person name="Kuo A."/>
            <person name="Liang C."/>
            <person name="Lipzen A."/>
            <person name="Lutzoni F."/>
            <person name="Magnuson J."/>
            <person name="Mondo S."/>
            <person name="Nolan M."/>
            <person name="Ohm R."/>
            <person name="Pangilinan J."/>
            <person name="Park H.-J."/>
            <person name="Ramirez L."/>
            <person name="Alfaro M."/>
            <person name="Sun H."/>
            <person name="Tritt A."/>
            <person name="Yoshinaga Y."/>
            <person name="Zwiers L.-H."/>
            <person name="Turgeon B."/>
            <person name="Goodwin S."/>
            <person name="Spatafora J."/>
            <person name="Crous P."/>
            <person name="Grigoriev I."/>
        </authorList>
    </citation>
    <scope>NUCLEOTIDE SEQUENCE</scope>
    <source>
        <strain evidence="1">CBS 690.94</strain>
    </source>
</reference>
<dbReference type="AlphaFoldDB" id="A0A9P4P606"/>
<gene>
    <name evidence="1" type="ORF">P171DRAFT_340638</name>
</gene>
<keyword evidence="2" id="KW-1185">Reference proteome</keyword>
<accession>A0A9P4P606</accession>
<organism evidence="1 2">
    <name type="scientific">Karstenula rhodostoma CBS 690.94</name>
    <dbReference type="NCBI Taxonomy" id="1392251"/>
    <lineage>
        <taxon>Eukaryota</taxon>
        <taxon>Fungi</taxon>
        <taxon>Dikarya</taxon>
        <taxon>Ascomycota</taxon>
        <taxon>Pezizomycotina</taxon>
        <taxon>Dothideomycetes</taxon>
        <taxon>Pleosporomycetidae</taxon>
        <taxon>Pleosporales</taxon>
        <taxon>Massarineae</taxon>
        <taxon>Didymosphaeriaceae</taxon>
        <taxon>Karstenula</taxon>
    </lineage>
</organism>
<protein>
    <recommendedName>
        <fullName evidence="3">EthD domain-containing protein</fullName>
    </recommendedName>
</protein>
<dbReference type="Proteomes" id="UP000799764">
    <property type="component" value="Unassembled WGS sequence"/>
</dbReference>